<organism evidence="2 3">
    <name type="scientific">Ohessyouella blattaphilus</name>
    <dbReference type="NCBI Taxonomy" id="2949333"/>
    <lineage>
        <taxon>Bacteria</taxon>
        <taxon>Bacillati</taxon>
        <taxon>Bacillota</taxon>
        <taxon>Clostridia</taxon>
        <taxon>Lachnospirales</taxon>
        <taxon>Lachnospiraceae</taxon>
        <taxon>Ohessyouella</taxon>
    </lineage>
</organism>
<name>A0ABT1EFJ0_9FIRM</name>
<feature type="transmembrane region" description="Helical" evidence="1">
    <location>
        <begin position="188"/>
        <end position="212"/>
    </location>
</feature>
<protein>
    <submittedName>
        <fullName evidence="2">DUF3307 domain-containing protein</fullName>
    </submittedName>
</protein>
<dbReference type="RefSeq" id="WP_262068378.1">
    <property type="nucleotide sequence ID" value="NZ_JAMXOC010000003.1"/>
</dbReference>
<evidence type="ECO:0000256" key="1">
    <source>
        <dbReference type="SAM" id="Phobius"/>
    </source>
</evidence>
<evidence type="ECO:0000313" key="2">
    <source>
        <dbReference type="EMBL" id="MCP1109470.1"/>
    </source>
</evidence>
<gene>
    <name evidence="2" type="ORF">NK118_04300</name>
</gene>
<feature type="transmembrane region" description="Helical" evidence="1">
    <location>
        <begin position="33"/>
        <end position="54"/>
    </location>
</feature>
<dbReference type="InterPro" id="IPR021737">
    <property type="entry name" value="Phage_phiKZ_Orf197"/>
</dbReference>
<feature type="transmembrane region" description="Helical" evidence="1">
    <location>
        <begin position="60"/>
        <end position="81"/>
    </location>
</feature>
<dbReference type="Pfam" id="PF11750">
    <property type="entry name" value="DUF3307"/>
    <property type="match status" value="1"/>
</dbReference>
<feature type="transmembrane region" description="Helical" evidence="1">
    <location>
        <begin position="143"/>
        <end position="167"/>
    </location>
</feature>
<keyword evidence="3" id="KW-1185">Reference proteome</keyword>
<dbReference type="Proteomes" id="UP001523565">
    <property type="component" value="Unassembled WGS sequence"/>
</dbReference>
<comment type="caution">
    <text evidence="2">The sequence shown here is derived from an EMBL/GenBank/DDBJ whole genome shotgun (WGS) entry which is preliminary data.</text>
</comment>
<evidence type="ECO:0000313" key="3">
    <source>
        <dbReference type="Proteomes" id="UP001523565"/>
    </source>
</evidence>
<reference evidence="2 3" key="1">
    <citation type="journal article" date="2022" name="Genome Biol. Evol.">
        <title>Host diet, physiology and behaviors set the stage for Lachnospiraceae cladogenesis.</title>
        <authorList>
            <person name="Vera-Ponce De Leon A."/>
            <person name="Schneider M."/>
            <person name="Jahnes B.C."/>
            <person name="Sadowski V."/>
            <person name="Camuy-Velez L.A."/>
            <person name="Duan J."/>
            <person name="Sabree Z.L."/>
        </authorList>
    </citation>
    <scope>NUCLEOTIDE SEQUENCE [LARGE SCALE GENOMIC DNA]</scope>
    <source>
        <strain evidence="2 3">PAL227</strain>
    </source>
</reference>
<keyword evidence="1" id="KW-1133">Transmembrane helix</keyword>
<feature type="transmembrane region" description="Helical" evidence="1">
    <location>
        <begin position="232"/>
        <end position="251"/>
    </location>
</feature>
<feature type="transmembrane region" description="Helical" evidence="1">
    <location>
        <begin position="102"/>
        <end position="128"/>
    </location>
</feature>
<keyword evidence="1" id="KW-0472">Membrane</keyword>
<accession>A0ABT1EFJ0</accession>
<dbReference type="EMBL" id="JAMZFV010000003">
    <property type="protein sequence ID" value="MCP1109470.1"/>
    <property type="molecule type" value="Genomic_DNA"/>
</dbReference>
<sequence length="252" mass="28347">MYSEYLLMLICGHMIGDFYLQSEKMARKKDEKYSGVCIHGLCYGAVLLLMSLVIKSREVIIYTGVAVVMHFIIDSLKYLYIKNIKVKSQRVTKNIFIIDQSIHLLSLLIIAFLFARGGGQVMCAFAVITEYFSLIKTSPQHVFLWVTILLIVHKPANVFIGQILAGYKPSEAEDVQMQTSDKRAGRYIGSLERIIMVILMSVGQYAAMGLVLTAKSIARYDRITKDSAFSEYYLLGTLLSTLTAIGVFLLLK</sequence>
<proteinExistence type="predicted"/>
<keyword evidence="1" id="KW-0812">Transmembrane</keyword>